<evidence type="ECO:0000256" key="1">
    <source>
        <dbReference type="ARBA" id="ARBA00022679"/>
    </source>
</evidence>
<feature type="binding site" evidence="5">
    <location>
        <position position="47"/>
    </location>
    <ligand>
        <name>ATP</name>
        <dbReference type="ChEBI" id="CHEBI:30616"/>
    </ligand>
</feature>
<dbReference type="PROSITE" id="PS00107">
    <property type="entry name" value="PROTEIN_KINASE_ATP"/>
    <property type="match status" value="1"/>
</dbReference>
<dbReference type="Gene3D" id="1.10.510.10">
    <property type="entry name" value="Transferase(Phosphotransferase) domain 1"/>
    <property type="match status" value="1"/>
</dbReference>
<protein>
    <submittedName>
        <fullName evidence="8">Serine/threonine-protein kinase</fullName>
        <ecNumber evidence="8">2.7.11.1</ecNumber>
    </submittedName>
</protein>
<dbReference type="Gene3D" id="3.30.200.20">
    <property type="entry name" value="Phosphorylase Kinase, domain 1"/>
    <property type="match status" value="1"/>
</dbReference>
<feature type="compositionally biased region" description="Low complexity" evidence="6">
    <location>
        <begin position="300"/>
        <end position="312"/>
    </location>
</feature>
<gene>
    <name evidence="8" type="ORF">POF50_011760</name>
</gene>
<evidence type="ECO:0000259" key="7">
    <source>
        <dbReference type="PROSITE" id="PS50011"/>
    </source>
</evidence>
<dbReference type="GO" id="GO:0004674">
    <property type="term" value="F:protein serine/threonine kinase activity"/>
    <property type="evidence" value="ECO:0007669"/>
    <property type="project" value="UniProtKB-EC"/>
</dbReference>
<evidence type="ECO:0000313" key="8">
    <source>
        <dbReference type="EMBL" id="MDI5970006.1"/>
    </source>
</evidence>
<dbReference type="InterPro" id="IPR017441">
    <property type="entry name" value="Protein_kinase_ATP_BS"/>
</dbReference>
<feature type="domain" description="Protein kinase" evidence="7">
    <location>
        <begin position="18"/>
        <end position="282"/>
    </location>
</feature>
<dbReference type="Pfam" id="PF00069">
    <property type="entry name" value="Pkinase"/>
    <property type="match status" value="1"/>
</dbReference>
<reference evidence="8" key="1">
    <citation type="submission" date="2023-05" db="EMBL/GenBank/DDBJ databases">
        <title>Streptantibioticus silvisoli sp. nov., acidotolerant actinomycetes 1 from pine litter.</title>
        <authorList>
            <person name="Swiecimska M."/>
            <person name="Golinska P."/>
            <person name="Sangal V."/>
            <person name="Wachnowicz B."/>
            <person name="Goodfellow M."/>
        </authorList>
    </citation>
    <scope>NUCLEOTIDE SEQUENCE</scope>
    <source>
        <strain evidence="8">SL13</strain>
    </source>
</reference>
<dbReference type="PANTHER" id="PTHR43289">
    <property type="entry name" value="MITOGEN-ACTIVATED PROTEIN KINASE KINASE KINASE 20-RELATED"/>
    <property type="match status" value="1"/>
</dbReference>
<dbReference type="SUPFAM" id="SSF56112">
    <property type="entry name" value="Protein kinase-like (PK-like)"/>
    <property type="match status" value="1"/>
</dbReference>
<keyword evidence="1 8" id="KW-0808">Transferase</keyword>
<organism evidence="8">
    <name type="scientific">Streptantibioticus silvisoli</name>
    <dbReference type="NCBI Taxonomy" id="2705255"/>
    <lineage>
        <taxon>Bacteria</taxon>
        <taxon>Bacillati</taxon>
        <taxon>Actinomycetota</taxon>
        <taxon>Actinomycetes</taxon>
        <taxon>Kitasatosporales</taxon>
        <taxon>Streptomycetaceae</taxon>
        <taxon>Streptantibioticus</taxon>
    </lineage>
</organism>
<evidence type="ECO:0000256" key="5">
    <source>
        <dbReference type="PROSITE-ProRule" id="PRU10141"/>
    </source>
</evidence>
<evidence type="ECO:0000256" key="3">
    <source>
        <dbReference type="ARBA" id="ARBA00022777"/>
    </source>
</evidence>
<comment type="caution">
    <text evidence="8">The sequence shown here is derived from an EMBL/GenBank/DDBJ whole genome shotgun (WGS) entry which is preliminary data.</text>
</comment>
<evidence type="ECO:0000256" key="2">
    <source>
        <dbReference type="ARBA" id="ARBA00022741"/>
    </source>
</evidence>
<dbReference type="GO" id="GO:0005524">
    <property type="term" value="F:ATP binding"/>
    <property type="evidence" value="ECO:0007669"/>
    <property type="project" value="UniProtKB-UniRule"/>
</dbReference>
<dbReference type="PROSITE" id="PS50011">
    <property type="entry name" value="PROTEIN_KINASE_DOM"/>
    <property type="match status" value="1"/>
</dbReference>
<dbReference type="AlphaFoldDB" id="A0AA90H296"/>
<proteinExistence type="predicted"/>
<dbReference type="EC" id="2.7.11.1" evidence="8"/>
<dbReference type="PANTHER" id="PTHR43289:SF30">
    <property type="entry name" value="NON-SPECIFIC SERINE_THREONINE PROTEIN KINASE"/>
    <property type="match status" value="1"/>
</dbReference>
<name>A0AA90H296_9ACTN</name>
<evidence type="ECO:0000256" key="6">
    <source>
        <dbReference type="SAM" id="MobiDB-lite"/>
    </source>
</evidence>
<dbReference type="SMART" id="SM00220">
    <property type="entry name" value="S_TKc"/>
    <property type="match status" value="1"/>
</dbReference>
<keyword evidence="2 5" id="KW-0547">Nucleotide-binding</keyword>
<dbReference type="EMBL" id="JABXJJ020000013">
    <property type="protein sequence ID" value="MDI5970006.1"/>
    <property type="molecule type" value="Genomic_DNA"/>
</dbReference>
<feature type="region of interest" description="Disordered" evidence="6">
    <location>
        <begin position="289"/>
        <end position="312"/>
    </location>
</feature>
<dbReference type="RefSeq" id="WP_271314655.1">
    <property type="nucleotide sequence ID" value="NZ_JABXJJ020000013.1"/>
</dbReference>
<dbReference type="InterPro" id="IPR008271">
    <property type="entry name" value="Ser/Thr_kinase_AS"/>
</dbReference>
<dbReference type="PROSITE" id="PS00108">
    <property type="entry name" value="PROTEIN_KINASE_ST"/>
    <property type="match status" value="1"/>
</dbReference>
<dbReference type="InterPro" id="IPR000719">
    <property type="entry name" value="Prot_kinase_dom"/>
</dbReference>
<keyword evidence="3 8" id="KW-0418">Kinase</keyword>
<dbReference type="InterPro" id="IPR011009">
    <property type="entry name" value="Kinase-like_dom_sf"/>
</dbReference>
<keyword evidence="4 5" id="KW-0067">ATP-binding</keyword>
<accession>A0AA90H296</accession>
<evidence type="ECO:0000256" key="4">
    <source>
        <dbReference type="ARBA" id="ARBA00022840"/>
    </source>
</evidence>
<sequence>MVTGPREGRRFVGPGDRFELVDHIGSGGFGDVWRARDQVLGREIALKFLALDRLAGPRASPERISQIRDRFSRESLIAAKVDSPYVARIYDCHMEDDKPFLVMEYVDGEPLSTYVGVTPLPLARICRWTSQIAQGLATAHDQSVVHRDIKPGNVLVREADSDVRIVDFGLSRFVDATETRSAAGTPLYMSPERCRAEPGDERSDLYSLGCVMYEMVTGWPPFGDAHADPVALAQAHQNRAPAQPQAQVPGVPLALERLIMALLAKDPQQRPLNARAVVHAIKELEQDLDASGAERHADRPAANAGAPASNSGFADQLTAAELTVRRLIRKHGPEHSLVVTARMELADLTGHSGDARGAAVLYDRLGRDCSAWFGPAHSRTLDAFEGMVRWVSARNEGNG</sequence>
<dbReference type="CDD" id="cd14014">
    <property type="entry name" value="STKc_PknB_like"/>
    <property type="match status" value="1"/>
</dbReference>